<organism evidence="3 4">
    <name type="scientific">Streptomyces tanashiensis</name>
    <dbReference type="NCBI Taxonomy" id="67367"/>
    <lineage>
        <taxon>Bacteria</taxon>
        <taxon>Bacillati</taxon>
        <taxon>Actinomycetota</taxon>
        <taxon>Actinomycetes</taxon>
        <taxon>Kitasatosporales</taxon>
        <taxon>Streptomycetaceae</taxon>
        <taxon>Streptomyces</taxon>
    </lineage>
</organism>
<dbReference type="NCBIfam" id="TIGR04222">
    <property type="entry name" value="near_uncomplex"/>
    <property type="match status" value="1"/>
</dbReference>
<name>A0ABY6QUI0_9ACTN</name>
<keyword evidence="4" id="KW-1185">Reference proteome</keyword>
<evidence type="ECO:0000256" key="1">
    <source>
        <dbReference type="SAM" id="MobiDB-lite"/>
    </source>
</evidence>
<proteinExistence type="predicted"/>
<reference evidence="3" key="1">
    <citation type="submission" date="2021-09" db="EMBL/GenBank/DDBJ databases">
        <title>Complete genome sequence and metabolic characterization of Streptomyces tanashiensis DSM 731 the producer of antibacterial Kalafungin and diverse secondary metabolites.</title>
        <authorList>
            <person name="Abbasi M.N."/>
            <person name="Anwar M.N."/>
            <person name="Alam K."/>
            <person name="Shoaib M."/>
            <person name="Lin Z."/>
            <person name="Hayat M."/>
            <person name="Ali M.I."/>
            <person name="Malik H.M.T."/>
            <person name="Ahmed I."/>
            <person name="Li A."/>
            <person name="Hailong Wang H."/>
            <person name="Zhang Y."/>
        </authorList>
    </citation>
    <scope>NUCLEOTIDE SEQUENCE</scope>
    <source>
        <strain evidence="3">Kala</strain>
    </source>
</reference>
<dbReference type="GeneID" id="95599583"/>
<feature type="transmembrane region" description="Helical" evidence="2">
    <location>
        <begin position="139"/>
        <end position="159"/>
    </location>
</feature>
<dbReference type="InterPro" id="IPR026467">
    <property type="entry name" value="Ser/Gly_Cys_C_dom"/>
</dbReference>
<feature type="transmembrane region" description="Helical" evidence="2">
    <location>
        <begin position="165"/>
        <end position="186"/>
    </location>
</feature>
<protein>
    <submittedName>
        <fullName evidence="3">TIGR04222 domain-containing membrane protein</fullName>
    </submittedName>
</protein>
<evidence type="ECO:0000256" key="2">
    <source>
        <dbReference type="SAM" id="Phobius"/>
    </source>
</evidence>
<sequence length="275" mass="28845">MPTGTWWFIGAAWGELLLATLLLTARGTHSRDSGTADRDAMPAPQALALLRGGRRAAVTVALVALHQRGAVAAGRKHTIRANGGPGRTRDPVQLGVHAALHRALALRALALRPEARRAVDTLRGELRGAGLLRPLARLWAARALLGCVPLTVLAGPFATGASGTGLAGALAAGLPPVLVAVALLRLPATTRAALRLLDGLRERYPLPAHRREVTDGRQVQLYVALYGDAALALFLPRFSRDGGLLDRPREHEGPRGGDRNRPPADGGPGEGGPVR</sequence>
<feature type="region of interest" description="Disordered" evidence="1">
    <location>
        <begin position="244"/>
        <end position="275"/>
    </location>
</feature>
<accession>A0ABY6QUI0</accession>
<keyword evidence="2" id="KW-0472">Membrane</keyword>
<feature type="transmembrane region" description="Helical" evidence="2">
    <location>
        <begin position="6"/>
        <end position="25"/>
    </location>
</feature>
<evidence type="ECO:0000313" key="4">
    <source>
        <dbReference type="Proteomes" id="UP001164506"/>
    </source>
</evidence>
<feature type="compositionally biased region" description="Basic and acidic residues" evidence="1">
    <location>
        <begin position="244"/>
        <end position="262"/>
    </location>
</feature>
<evidence type="ECO:0000313" key="3">
    <source>
        <dbReference type="EMBL" id="UZX20845.1"/>
    </source>
</evidence>
<gene>
    <name evidence="3" type="ORF">LDH80_09040</name>
</gene>
<feature type="compositionally biased region" description="Gly residues" evidence="1">
    <location>
        <begin position="266"/>
        <end position="275"/>
    </location>
</feature>
<keyword evidence="2" id="KW-0812">Transmembrane</keyword>
<dbReference type="EMBL" id="CP084204">
    <property type="protein sequence ID" value="UZX20845.1"/>
    <property type="molecule type" value="Genomic_DNA"/>
</dbReference>
<dbReference type="Proteomes" id="UP001164506">
    <property type="component" value="Chromosome"/>
</dbReference>
<keyword evidence="2" id="KW-1133">Transmembrane helix</keyword>
<dbReference type="RefSeq" id="WP_190105006.1">
    <property type="nucleotide sequence ID" value="NZ_BMUH01000010.1"/>
</dbReference>